<feature type="region of interest" description="Disordered" evidence="1">
    <location>
        <begin position="1"/>
        <end position="132"/>
    </location>
</feature>
<comment type="caution">
    <text evidence="2">The sequence shown here is derived from an EMBL/GenBank/DDBJ whole genome shotgun (WGS) entry which is preliminary data.</text>
</comment>
<evidence type="ECO:0000313" key="2">
    <source>
        <dbReference type="EMBL" id="MED6208445.1"/>
    </source>
</evidence>
<name>A0ABU6YGI9_9FABA</name>
<dbReference type="EMBL" id="JASCZI010241929">
    <property type="protein sequence ID" value="MED6208445.1"/>
    <property type="molecule type" value="Genomic_DNA"/>
</dbReference>
<proteinExistence type="predicted"/>
<gene>
    <name evidence="2" type="ORF">PIB30_045172</name>
</gene>
<reference evidence="2 3" key="1">
    <citation type="journal article" date="2023" name="Plants (Basel)">
        <title>Bridging the Gap: Combining Genomics and Transcriptomics Approaches to Understand Stylosanthes scabra, an Orphan Legume from the Brazilian Caatinga.</title>
        <authorList>
            <person name="Ferreira-Neto J.R.C."/>
            <person name="da Silva M.D."/>
            <person name="Binneck E."/>
            <person name="de Melo N.F."/>
            <person name="da Silva R.H."/>
            <person name="de Melo A.L.T.M."/>
            <person name="Pandolfi V."/>
            <person name="Bustamante F.O."/>
            <person name="Brasileiro-Vidal A.C."/>
            <person name="Benko-Iseppon A.M."/>
        </authorList>
    </citation>
    <scope>NUCLEOTIDE SEQUENCE [LARGE SCALE GENOMIC DNA]</scope>
    <source>
        <tissue evidence="2">Leaves</tissue>
    </source>
</reference>
<accession>A0ABU6YGI9</accession>
<keyword evidence="3" id="KW-1185">Reference proteome</keyword>
<evidence type="ECO:0000313" key="3">
    <source>
        <dbReference type="Proteomes" id="UP001341840"/>
    </source>
</evidence>
<evidence type="ECO:0000256" key="1">
    <source>
        <dbReference type="SAM" id="MobiDB-lite"/>
    </source>
</evidence>
<protein>
    <submittedName>
        <fullName evidence="2">Uncharacterized protein</fullName>
    </submittedName>
</protein>
<sequence length="132" mass="15195">MRRRSWKRKQEPITEASSEDDSIVLESSVNNSVQPLEDGSSAGSEFRQENCEIQPMNVEFRPLNSDLRPDNSTIRPPKNDYPGSEDKGGPLCRRRGARNGERDVTGRGRRSRRHCNPTCCRSQPRLRRRHHP</sequence>
<organism evidence="2 3">
    <name type="scientific">Stylosanthes scabra</name>
    <dbReference type="NCBI Taxonomy" id="79078"/>
    <lineage>
        <taxon>Eukaryota</taxon>
        <taxon>Viridiplantae</taxon>
        <taxon>Streptophyta</taxon>
        <taxon>Embryophyta</taxon>
        <taxon>Tracheophyta</taxon>
        <taxon>Spermatophyta</taxon>
        <taxon>Magnoliopsida</taxon>
        <taxon>eudicotyledons</taxon>
        <taxon>Gunneridae</taxon>
        <taxon>Pentapetalae</taxon>
        <taxon>rosids</taxon>
        <taxon>fabids</taxon>
        <taxon>Fabales</taxon>
        <taxon>Fabaceae</taxon>
        <taxon>Papilionoideae</taxon>
        <taxon>50 kb inversion clade</taxon>
        <taxon>dalbergioids sensu lato</taxon>
        <taxon>Dalbergieae</taxon>
        <taxon>Pterocarpus clade</taxon>
        <taxon>Stylosanthes</taxon>
    </lineage>
</organism>
<dbReference type="Proteomes" id="UP001341840">
    <property type="component" value="Unassembled WGS sequence"/>
</dbReference>
<feature type="compositionally biased region" description="Polar residues" evidence="1">
    <location>
        <begin position="25"/>
        <end position="34"/>
    </location>
</feature>